<dbReference type="CDD" id="cd02511">
    <property type="entry name" value="Beta4Glucosyltransferase"/>
    <property type="match status" value="1"/>
</dbReference>
<reference evidence="3 4" key="1">
    <citation type="submission" date="2016-12" db="EMBL/GenBank/DDBJ databases">
        <title>Isolation and genomic insights into novel planktonic Zetaproteobacteria from stratified waters of the Chesapeake Bay.</title>
        <authorList>
            <person name="McAllister S.M."/>
            <person name="Kato S."/>
            <person name="Chan C.S."/>
            <person name="Chiu B.K."/>
            <person name="Field E.K."/>
        </authorList>
    </citation>
    <scope>NUCLEOTIDE SEQUENCE [LARGE SCALE GENOMIC DNA]</scope>
    <source>
        <strain evidence="3 4">CP-5</strain>
    </source>
</reference>
<dbReference type="Gene3D" id="3.90.550.10">
    <property type="entry name" value="Spore Coat Polysaccharide Biosynthesis Protein SpsA, Chain A"/>
    <property type="match status" value="1"/>
</dbReference>
<dbReference type="PANTHER" id="PTHR43630">
    <property type="entry name" value="POLY-BETA-1,6-N-ACETYL-D-GLUCOSAMINE SYNTHASE"/>
    <property type="match status" value="1"/>
</dbReference>
<keyword evidence="3" id="KW-0808">Transferase</keyword>
<accession>A0A2K8KXE5</accession>
<dbReference type="InterPro" id="IPR001173">
    <property type="entry name" value="Glyco_trans_2-like"/>
</dbReference>
<proteinExistence type="inferred from homology"/>
<protein>
    <submittedName>
        <fullName evidence="3">Glycosyltransferase involved in cell wall bisynthesis</fullName>
    </submittedName>
</protein>
<dbReference type="GO" id="GO:0016740">
    <property type="term" value="F:transferase activity"/>
    <property type="evidence" value="ECO:0007669"/>
    <property type="project" value="UniProtKB-KW"/>
</dbReference>
<evidence type="ECO:0000313" key="3">
    <source>
        <dbReference type="EMBL" id="ATX79588.1"/>
    </source>
</evidence>
<dbReference type="Proteomes" id="UP000231701">
    <property type="component" value="Chromosome"/>
</dbReference>
<gene>
    <name evidence="3" type="ORF">Ga0123461_1169</name>
</gene>
<name>A0A2K8KXE5_MARES</name>
<sequence>MSHSGKLPISVTIIACNEEKRIGECLNSVQWADDIVVVDSGSSDKTVAIAEAHGARVIHHTWPGYGAQKQFATSQARYDWILNLDADEHVTDQLATSIRNTFQNLPESIIAFECNFEHFLMGRWLRHGEAYPDPHIRLFNRQAGDWNSRQIHEHIEISGSTGKLEGSIRHKTVESLAEYIEKINRYTELQAEIIVESGKQVTFSQLFFRSLWRFLRGYIFRLGFLDGIAGLTHSMTSTLTSYLKYAKAYELQKKDQE</sequence>
<feature type="domain" description="Glycosyltransferase 2-like" evidence="2">
    <location>
        <begin position="10"/>
        <end position="114"/>
    </location>
</feature>
<dbReference type="InterPro" id="IPR029044">
    <property type="entry name" value="Nucleotide-diphossugar_trans"/>
</dbReference>
<evidence type="ECO:0000256" key="1">
    <source>
        <dbReference type="ARBA" id="ARBA00038494"/>
    </source>
</evidence>
<dbReference type="OrthoDB" id="5294601at2"/>
<organism evidence="3 4">
    <name type="scientific">Mariprofundus aestuarium</name>
    <dbReference type="NCBI Taxonomy" id="1921086"/>
    <lineage>
        <taxon>Bacteria</taxon>
        <taxon>Pseudomonadati</taxon>
        <taxon>Pseudomonadota</taxon>
        <taxon>Candidatius Mariprofundia</taxon>
        <taxon>Mariprofundales</taxon>
        <taxon>Mariprofundaceae</taxon>
        <taxon>Mariprofundus</taxon>
    </lineage>
</organism>
<evidence type="ECO:0000313" key="4">
    <source>
        <dbReference type="Proteomes" id="UP000231701"/>
    </source>
</evidence>
<comment type="similarity">
    <text evidence="1">Belongs to the glycosyltransferase 2 family. WaaE/KdtX subfamily.</text>
</comment>
<dbReference type="KEGG" id="maes:Ga0123461_1169"/>
<dbReference type="PANTHER" id="PTHR43630:SF2">
    <property type="entry name" value="GLYCOSYLTRANSFERASE"/>
    <property type="match status" value="1"/>
</dbReference>
<dbReference type="EMBL" id="CP018799">
    <property type="protein sequence ID" value="ATX79588.1"/>
    <property type="molecule type" value="Genomic_DNA"/>
</dbReference>
<dbReference type="Pfam" id="PF00535">
    <property type="entry name" value="Glycos_transf_2"/>
    <property type="match status" value="1"/>
</dbReference>
<dbReference type="SUPFAM" id="SSF53448">
    <property type="entry name" value="Nucleotide-diphospho-sugar transferases"/>
    <property type="match status" value="1"/>
</dbReference>
<dbReference type="RefSeq" id="WP_100277464.1">
    <property type="nucleotide sequence ID" value="NZ_CP018799.1"/>
</dbReference>
<evidence type="ECO:0000259" key="2">
    <source>
        <dbReference type="Pfam" id="PF00535"/>
    </source>
</evidence>
<dbReference type="AlphaFoldDB" id="A0A2K8KXE5"/>
<keyword evidence="4" id="KW-1185">Reference proteome</keyword>